<accession>A0A382QL99</accession>
<dbReference type="EMBL" id="UINC01115014">
    <property type="protein sequence ID" value="SVC85728.1"/>
    <property type="molecule type" value="Genomic_DNA"/>
</dbReference>
<sequence length="97" mass="11277">VRTHAPVGSILFRSDLKIRDLTAFSSQGNQETIYRNRSGMLVDTLEQSFVYLRSELRKDLFLTERVQCALQTIGKFVCQENTKTRWKNVLRVKPLCL</sequence>
<organism evidence="1">
    <name type="scientific">marine metagenome</name>
    <dbReference type="NCBI Taxonomy" id="408172"/>
    <lineage>
        <taxon>unclassified sequences</taxon>
        <taxon>metagenomes</taxon>
        <taxon>ecological metagenomes</taxon>
    </lineage>
</organism>
<proteinExistence type="predicted"/>
<gene>
    <name evidence="1" type="ORF">METZ01_LOCUS338582</name>
</gene>
<feature type="non-terminal residue" evidence="1">
    <location>
        <position position="1"/>
    </location>
</feature>
<name>A0A382QL99_9ZZZZ</name>
<protein>
    <submittedName>
        <fullName evidence="1">Uncharacterized protein</fullName>
    </submittedName>
</protein>
<evidence type="ECO:0000313" key="1">
    <source>
        <dbReference type="EMBL" id="SVC85728.1"/>
    </source>
</evidence>
<reference evidence="1" key="1">
    <citation type="submission" date="2018-05" db="EMBL/GenBank/DDBJ databases">
        <authorList>
            <person name="Lanie J.A."/>
            <person name="Ng W.-L."/>
            <person name="Kazmierczak K.M."/>
            <person name="Andrzejewski T.M."/>
            <person name="Davidsen T.M."/>
            <person name="Wayne K.J."/>
            <person name="Tettelin H."/>
            <person name="Glass J.I."/>
            <person name="Rusch D."/>
            <person name="Podicherti R."/>
            <person name="Tsui H.-C.T."/>
            <person name="Winkler M.E."/>
        </authorList>
    </citation>
    <scope>NUCLEOTIDE SEQUENCE</scope>
</reference>
<dbReference type="AlphaFoldDB" id="A0A382QL99"/>